<dbReference type="EMBL" id="JARBDR010000811">
    <property type="protein sequence ID" value="KAJ8306677.1"/>
    <property type="molecule type" value="Genomic_DNA"/>
</dbReference>
<reference evidence="3 4" key="1">
    <citation type="submission" date="2022-12" db="EMBL/GenBank/DDBJ databases">
        <title>Chromosome-level genome of Tegillarca granosa.</title>
        <authorList>
            <person name="Kim J."/>
        </authorList>
    </citation>
    <scope>NUCLEOTIDE SEQUENCE [LARGE SCALE GENOMIC DNA]</scope>
    <source>
        <strain evidence="3">Teg-2019</strain>
        <tissue evidence="3">Adductor muscle</tissue>
    </source>
</reference>
<organism evidence="3 4">
    <name type="scientific">Tegillarca granosa</name>
    <name type="common">Malaysian cockle</name>
    <name type="synonym">Anadara granosa</name>
    <dbReference type="NCBI Taxonomy" id="220873"/>
    <lineage>
        <taxon>Eukaryota</taxon>
        <taxon>Metazoa</taxon>
        <taxon>Spiralia</taxon>
        <taxon>Lophotrochozoa</taxon>
        <taxon>Mollusca</taxon>
        <taxon>Bivalvia</taxon>
        <taxon>Autobranchia</taxon>
        <taxon>Pteriomorphia</taxon>
        <taxon>Arcoida</taxon>
        <taxon>Arcoidea</taxon>
        <taxon>Arcidae</taxon>
        <taxon>Tegillarca</taxon>
    </lineage>
</organism>
<accession>A0ABQ9ERW6</accession>
<dbReference type="Pfam" id="PF13202">
    <property type="entry name" value="EF-hand_5"/>
    <property type="match status" value="1"/>
</dbReference>
<evidence type="ECO:0000256" key="1">
    <source>
        <dbReference type="ARBA" id="ARBA00022837"/>
    </source>
</evidence>
<dbReference type="InterPro" id="IPR002048">
    <property type="entry name" value="EF_hand_dom"/>
</dbReference>
<evidence type="ECO:0000313" key="3">
    <source>
        <dbReference type="EMBL" id="KAJ8306677.1"/>
    </source>
</evidence>
<dbReference type="SMART" id="SM00054">
    <property type="entry name" value="EFh"/>
    <property type="match status" value="3"/>
</dbReference>
<protein>
    <recommendedName>
        <fullName evidence="2">EF-hand domain-containing protein</fullName>
    </recommendedName>
</protein>
<evidence type="ECO:0000313" key="4">
    <source>
        <dbReference type="Proteomes" id="UP001217089"/>
    </source>
</evidence>
<dbReference type="PROSITE" id="PS00018">
    <property type="entry name" value="EF_HAND_1"/>
    <property type="match status" value="1"/>
</dbReference>
<proteinExistence type="predicted"/>
<dbReference type="InterPro" id="IPR018247">
    <property type="entry name" value="EF_Hand_1_Ca_BS"/>
</dbReference>
<comment type="caution">
    <text evidence="3">The sequence shown here is derived from an EMBL/GenBank/DDBJ whole genome shotgun (WGS) entry which is preliminary data.</text>
</comment>
<name>A0ABQ9ERW6_TEGGR</name>
<keyword evidence="1" id="KW-0106">Calcium</keyword>
<dbReference type="InterPro" id="IPR011992">
    <property type="entry name" value="EF-hand-dom_pair"/>
</dbReference>
<dbReference type="SUPFAM" id="SSF47473">
    <property type="entry name" value="EF-hand"/>
    <property type="match status" value="1"/>
</dbReference>
<dbReference type="PROSITE" id="PS50222">
    <property type="entry name" value="EF_HAND_2"/>
    <property type="match status" value="1"/>
</dbReference>
<keyword evidence="4" id="KW-1185">Reference proteome</keyword>
<dbReference type="Pfam" id="PF13499">
    <property type="entry name" value="EF-hand_7"/>
    <property type="match status" value="1"/>
</dbReference>
<evidence type="ECO:0000259" key="2">
    <source>
        <dbReference type="PROSITE" id="PS50222"/>
    </source>
</evidence>
<feature type="domain" description="EF-hand" evidence="2">
    <location>
        <begin position="140"/>
        <end position="175"/>
    </location>
</feature>
<gene>
    <name evidence="3" type="ORF">KUTeg_015718</name>
</gene>
<sequence>MLYWILEFKKMCFEFLRISETQSARNAKGKSSVSKMRAVKGLFTSAKARFKSGGTRMGITSIKTKICEMSGWKPGTDKYIKTHDLFVTIWRKLSDIGDENMDGKITTDEWLRMWEKFNEQCIKETKKENEESPEKKVPDWLQAYIEYKFNLYDRTGDGKIDVDEFEYVLSDFGVPPKDARSAFLMFSQNNEKKVDLEYFKELCSDYYRSDDPGALGNFITGKLVFADE</sequence>
<dbReference type="Gene3D" id="1.10.238.10">
    <property type="entry name" value="EF-hand"/>
    <property type="match status" value="1"/>
</dbReference>
<dbReference type="Proteomes" id="UP001217089">
    <property type="component" value="Unassembled WGS sequence"/>
</dbReference>